<reference evidence="5" key="1">
    <citation type="submission" date="2018-05" db="EMBL/GenBank/DDBJ databases">
        <authorList>
            <person name="Lanie J.A."/>
            <person name="Ng W.-L."/>
            <person name="Kazmierczak K.M."/>
            <person name="Andrzejewski T.M."/>
            <person name="Davidsen T.M."/>
            <person name="Wayne K.J."/>
            <person name="Tettelin H."/>
            <person name="Glass J.I."/>
            <person name="Rusch D."/>
            <person name="Podicherti R."/>
            <person name="Tsui H.-C.T."/>
            <person name="Winkler M.E."/>
        </authorList>
    </citation>
    <scope>NUCLEOTIDE SEQUENCE</scope>
</reference>
<dbReference type="Gene3D" id="3.40.50.620">
    <property type="entry name" value="HUPs"/>
    <property type="match status" value="1"/>
</dbReference>
<dbReference type="GO" id="GO:0033539">
    <property type="term" value="P:fatty acid beta-oxidation using acyl-CoA dehydrogenase"/>
    <property type="evidence" value="ECO:0007669"/>
    <property type="project" value="TreeGrafter"/>
</dbReference>
<dbReference type="SUPFAM" id="SSF52402">
    <property type="entry name" value="Adenine nucleotide alpha hydrolases-like"/>
    <property type="match status" value="1"/>
</dbReference>
<evidence type="ECO:0000256" key="3">
    <source>
        <dbReference type="ARBA" id="ARBA00022630"/>
    </source>
</evidence>
<dbReference type="InterPro" id="IPR029035">
    <property type="entry name" value="DHS-like_NAD/FAD-binding_dom"/>
</dbReference>
<comment type="similarity">
    <text evidence="1">Belongs to the ETF alpha-subunit/FixB family.</text>
</comment>
<dbReference type="InterPro" id="IPR014731">
    <property type="entry name" value="ETF_asu_C"/>
</dbReference>
<dbReference type="SUPFAM" id="SSF52467">
    <property type="entry name" value="DHS-like NAD/FAD-binding domain"/>
    <property type="match status" value="1"/>
</dbReference>
<sequence>MILVIAEQRDGALNRGSWEALAGAQQIGGKIKVAILGVRLDRTAEELATADVAEVLVLDKDALEQYTADGFVRALTLLIEAESPELVVFSHTYQSRDFVPALAGALDRALITDCVRAVRRDDNLIFSRPMFQGKLMADVVALGPAPHIVTFQNGAISADTLVYGDTSAPRRTVPVIFEAAALRQRPEPAFQEAKQVVDLSQADRIVAVGRGIKSEEHLQLVQRLSAVLGAEIAASRPICDMGWLPMDRQVGSSGQTVAPTLYFAVGLSGAIQHVVGMKGARTIVAINKDADAPIFEIADYGVVGDLFEIVPAIISELESLP</sequence>
<dbReference type="AlphaFoldDB" id="A0A381TLU5"/>
<dbReference type="Gene3D" id="3.40.50.1220">
    <property type="entry name" value="TPP-binding domain"/>
    <property type="match status" value="1"/>
</dbReference>
<dbReference type="GO" id="GO:0050660">
    <property type="term" value="F:flavin adenine dinucleotide binding"/>
    <property type="evidence" value="ECO:0007669"/>
    <property type="project" value="InterPro"/>
</dbReference>
<keyword evidence="2" id="KW-0813">Transport</keyword>
<keyword evidence="3" id="KW-0285">Flavoprotein</keyword>
<protein>
    <recommendedName>
        <fullName evidence="4">Electron transfer flavoprotein alpha/beta-subunit N-terminal domain-containing protein</fullName>
    </recommendedName>
</protein>
<dbReference type="Pfam" id="PF01012">
    <property type="entry name" value="ETF"/>
    <property type="match status" value="1"/>
</dbReference>
<dbReference type="GO" id="GO:0009055">
    <property type="term" value="F:electron transfer activity"/>
    <property type="evidence" value="ECO:0007669"/>
    <property type="project" value="InterPro"/>
</dbReference>
<dbReference type="PANTHER" id="PTHR43153:SF1">
    <property type="entry name" value="ELECTRON TRANSFER FLAVOPROTEIN SUBUNIT ALPHA, MITOCHONDRIAL"/>
    <property type="match status" value="1"/>
</dbReference>
<dbReference type="InterPro" id="IPR014730">
    <property type="entry name" value="ETF_a/b_N"/>
</dbReference>
<evidence type="ECO:0000259" key="4">
    <source>
        <dbReference type="SMART" id="SM00893"/>
    </source>
</evidence>
<dbReference type="EMBL" id="UINC01004780">
    <property type="protein sequence ID" value="SVA16799.1"/>
    <property type="molecule type" value="Genomic_DNA"/>
</dbReference>
<name>A0A381TLU5_9ZZZZ</name>
<dbReference type="SMART" id="SM00893">
    <property type="entry name" value="ETF"/>
    <property type="match status" value="1"/>
</dbReference>
<evidence type="ECO:0000256" key="2">
    <source>
        <dbReference type="ARBA" id="ARBA00022448"/>
    </source>
</evidence>
<feature type="domain" description="Electron transfer flavoprotein alpha/beta-subunit N-terminal" evidence="4">
    <location>
        <begin position="2"/>
        <end position="186"/>
    </location>
</feature>
<dbReference type="PIRSF" id="PIRSF000089">
    <property type="entry name" value="Electra_flavoP_a"/>
    <property type="match status" value="1"/>
</dbReference>
<dbReference type="InterPro" id="IPR014729">
    <property type="entry name" value="Rossmann-like_a/b/a_fold"/>
</dbReference>
<dbReference type="InterPro" id="IPR001308">
    <property type="entry name" value="ETF_a/FixB"/>
</dbReference>
<dbReference type="InterPro" id="IPR033947">
    <property type="entry name" value="ETF_alpha_N"/>
</dbReference>
<evidence type="ECO:0000313" key="5">
    <source>
        <dbReference type="EMBL" id="SVA16799.1"/>
    </source>
</evidence>
<dbReference type="Pfam" id="PF00766">
    <property type="entry name" value="ETF_alpha"/>
    <property type="match status" value="1"/>
</dbReference>
<proteinExistence type="inferred from homology"/>
<dbReference type="CDD" id="cd01715">
    <property type="entry name" value="ETF_alpha"/>
    <property type="match status" value="1"/>
</dbReference>
<dbReference type="PANTHER" id="PTHR43153">
    <property type="entry name" value="ELECTRON TRANSFER FLAVOPROTEIN ALPHA"/>
    <property type="match status" value="1"/>
</dbReference>
<gene>
    <name evidence="5" type="ORF">METZ01_LOCUS69653</name>
</gene>
<organism evidence="5">
    <name type="scientific">marine metagenome</name>
    <dbReference type="NCBI Taxonomy" id="408172"/>
    <lineage>
        <taxon>unclassified sequences</taxon>
        <taxon>metagenomes</taxon>
        <taxon>ecological metagenomes</taxon>
    </lineage>
</organism>
<accession>A0A381TLU5</accession>
<evidence type="ECO:0000256" key="1">
    <source>
        <dbReference type="ARBA" id="ARBA00005817"/>
    </source>
</evidence>
<dbReference type="FunFam" id="3.40.50.1220:FF:000004">
    <property type="entry name" value="Electron transfer flavoprotein"/>
    <property type="match status" value="1"/>
</dbReference>